<protein>
    <submittedName>
        <fullName evidence="2">Uncharacterized protein</fullName>
    </submittedName>
</protein>
<evidence type="ECO:0000313" key="2">
    <source>
        <dbReference type="EMBL" id="CAE0689993.1"/>
    </source>
</evidence>
<dbReference type="Proteomes" id="UP000789595">
    <property type="component" value="Unassembled WGS sequence"/>
</dbReference>
<sequence>MDDAGLPPQTEDECVEVGGSTLAALLLEPLHQPQAHSGLLFGVVKHAPAAIASRNSMGSYNGEDDDGPTKTTVVLSHARGTDPSLATSVAPEEARVVGLWVARPAAPPVPTLRDVAAVEKLRETARDAILLVVTCEGASARYRCFVGGHAVRPCRVRVRTLTHDSRREYEACPDGVCGASWPALRSATAAPFDASTATAAFARDRGLLDGLLADGARLGAEADALERESRELRAALAAARADAAADAPAMCLDDLRDAASAALEADDAALRAARAAAADDDAAAAENAEIAATVPPTPHNSLTALDEADATDGERTATPADLCALDPDALERTASPADLTALDAPPPPPAAFMLPPRTAAEADDAEPAREDVGSEPARPVPVATAPRVAEDVAALAQLQRDMDSDDDAAPAQIAEPPGR</sequence>
<evidence type="ECO:0000313" key="4">
    <source>
        <dbReference type="Proteomes" id="UP000789595"/>
    </source>
</evidence>
<evidence type="ECO:0000313" key="3">
    <source>
        <dbReference type="EMBL" id="CAH0366281.1"/>
    </source>
</evidence>
<dbReference type="AlphaFoldDB" id="A0A7S3ZQ11"/>
<feature type="compositionally biased region" description="Low complexity" evidence="1">
    <location>
        <begin position="376"/>
        <end position="387"/>
    </location>
</feature>
<accession>A0A7S3ZQ11</accession>
<dbReference type="EMBL" id="HBIW01006514">
    <property type="protein sequence ID" value="CAE0689993.1"/>
    <property type="molecule type" value="Transcribed_RNA"/>
</dbReference>
<gene>
    <name evidence="2" type="ORF">PCAL00307_LOCUS5428</name>
    <name evidence="3" type="ORF">PECAL_1P27630</name>
</gene>
<keyword evidence="4" id="KW-1185">Reference proteome</keyword>
<proteinExistence type="predicted"/>
<reference evidence="2" key="1">
    <citation type="submission" date="2021-01" db="EMBL/GenBank/DDBJ databases">
        <authorList>
            <person name="Corre E."/>
            <person name="Pelletier E."/>
            <person name="Niang G."/>
            <person name="Scheremetjew M."/>
            <person name="Finn R."/>
            <person name="Kale V."/>
            <person name="Holt S."/>
            <person name="Cochrane G."/>
            <person name="Meng A."/>
            <person name="Brown T."/>
            <person name="Cohen L."/>
        </authorList>
    </citation>
    <scope>NUCLEOTIDE SEQUENCE</scope>
    <source>
        <strain evidence="2">CCMP1756</strain>
    </source>
</reference>
<feature type="region of interest" description="Disordered" evidence="1">
    <location>
        <begin position="290"/>
        <end position="326"/>
    </location>
</feature>
<evidence type="ECO:0000256" key="1">
    <source>
        <dbReference type="SAM" id="MobiDB-lite"/>
    </source>
</evidence>
<feature type="region of interest" description="Disordered" evidence="1">
    <location>
        <begin position="338"/>
        <end position="419"/>
    </location>
</feature>
<dbReference type="EMBL" id="CAKKNE010000001">
    <property type="protein sequence ID" value="CAH0366281.1"/>
    <property type="molecule type" value="Genomic_DNA"/>
</dbReference>
<organism evidence="2">
    <name type="scientific">Pelagomonas calceolata</name>
    <dbReference type="NCBI Taxonomy" id="35677"/>
    <lineage>
        <taxon>Eukaryota</taxon>
        <taxon>Sar</taxon>
        <taxon>Stramenopiles</taxon>
        <taxon>Ochrophyta</taxon>
        <taxon>Pelagophyceae</taxon>
        <taxon>Pelagomonadales</taxon>
        <taxon>Pelagomonadaceae</taxon>
        <taxon>Pelagomonas</taxon>
    </lineage>
</organism>
<reference evidence="3" key="2">
    <citation type="submission" date="2021-11" db="EMBL/GenBank/DDBJ databases">
        <authorList>
            <consortium name="Genoscope - CEA"/>
            <person name="William W."/>
        </authorList>
    </citation>
    <scope>NUCLEOTIDE SEQUENCE</scope>
</reference>
<name>A0A7S3ZQ11_9STRA</name>